<feature type="compositionally biased region" description="Low complexity" evidence="1">
    <location>
        <begin position="49"/>
        <end position="65"/>
    </location>
</feature>
<reference evidence="2 3" key="2">
    <citation type="journal article" date="2012" name="J. Bacteriol.">
        <title>Genome Sequences of Burkholderia sp. Strains CCGE1002 and H160, Isolated from Legume Nodules in Mexico and Brazil.</title>
        <authorList>
            <person name="Ormeno-Orrillo E."/>
            <person name="Rogel M.A."/>
            <person name="Chueire L.M."/>
            <person name="Tiedje J.M."/>
            <person name="Martinez-Romero E."/>
            <person name="Hungria M."/>
        </authorList>
    </citation>
    <scope>NUCLEOTIDE SEQUENCE [LARGE SCALE GENOMIC DNA]</scope>
    <source>
        <strain evidence="2 3">CCGE1002</strain>
    </source>
</reference>
<protein>
    <submittedName>
        <fullName evidence="2">Uncharacterized protein</fullName>
    </submittedName>
</protein>
<dbReference type="eggNOG" id="ENOG50317I4">
    <property type="taxonomic scope" value="Bacteria"/>
</dbReference>
<feature type="region of interest" description="Disordered" evidence="1">
    <location>
        <begin position="34"/>
        <end position="133"/>
    </location>
</feature>
<evidence type="ECO:0000256" key="1">
    <source>
        <dbReference type="SAM" id="MobiDB-lite"/>
    </source>
</evidence>
<organism evidence="2 3">
    <name type="scientific">Paraburkholderia atlantica</name>
    <dbReference type="NCBI Taxonomy" id="2654982"/>
    <lineage>
        <taxon>Bacteria</taxon>
        <taxon>Pseudomonadati</taxon>
        <taxon>Pseudomonadota</taxon>
        <taxon>Betaproteobacteria</taxon>
        <taxon>Burkholderiales</taxon>
        <taxon>Burkholderiaceae</taxon>
        <taxon>Paraburkholderia</taxon>
    </lineage>
</organism>
<accession>D5WGL3</accession>
<dbReference type="AlphaFoldDB" id="D5WGL3"/>
<dbReference type="HOGENOM" id="CLU_167406_0_0_4"/>
<evidence type="ECO:0000313" key="2">
    <source>
        <dbReference type="EMBL" id="ADG17632.1"/>
    </source>
</evidence>
<dbReference type="EMBL" id="CP002014">
    <property type="protein sequence ID" value="ADG17632.1"/>
    <property type="molecule type" value="Genomic_DNA"/>
</dbReference>
<sequence length="133" mass="12366">MRLGGAMKTATGEIVWSALLVTLLTVGGAGTVEAQQLGNPGGSQAGTRAGNNVGTSAGSGNAAVGGATGIGTGVSPSAMPGPGISAGGSYGLGSGGATGSGGALNNMRANGTALYMSPDPRAPNVTGRAAPPR</sequence>
<evidence type="ECO:0000313" key="3">
    <source>
        <dbReference type="Proteomes" id="UP000002190"/>
    </source>
</evidence>
<feature type="compositionally biased region" description="Gly residues" evidence="1">
    <location>
        <begin position="84"/>
        <end position="102"/>
    </location>
</feature>
<gene>
    <name evidence="2" type="ordered locus">BC1002_3605</name>
</gene>
<dbReference type="STRING" id="640511.BC1002_3605"/>
<reference evidence="3" key="1">
    <citation type="submission" date="2010-04" db="EMBL/GenBank/DDBJ databases">
        <title>Complete sequence of chromosome 2 of Burkholderia sp. CCGE1002.</title>
        <authorList>
            <consortium name="US DOE Joint Genome Institute"/>
            <person name="Lucas S."/>
            <person name="Copeland A."/>
            <person name="Lapidus A."/>
            <person name="Cheng J.-F."/>
            <person name="Bruce D."/>
            <person name="Goodwin L."/>
            <person name="Pitluck S."/>
            <person name="Chertkov O."/>
            <person name="Detter J.C."/>
            <person name="Han C."/>
            <person name="Tapia R."/>
            <person name="Land M."/>
            <person name="Hauser L."/>
            <person name="Kyrpides N."/>
            <person name="Ovchinnikova G."/>
            <person name="Martinez-Romero E."/>
            <person name="Hernandez M.A.R."/>
            <person name="Tiedje J.M."/>
            <person name="Woyke T."/>
        </authorList>
    </citation>
    <scope>NUCLEOTIDE SEQUENCE [LARGE SCALE GENOMIC DNA]</scope>
    <source>
        <strain evidence="3">CCGE1002</strain>
    </source>
</reference>
<dbReference type="KEGG" id="bge:BC1002_3605"/>
<name>D5WGL3_PARAM</name>
<dbReference type="Proteomes" id="UP000002190">
    <property type="component" value="Chromosome 2"/>
</dbReference>
<proteinExistence type="predicted"/>